<accession>A0A9P8CBU1</accession>
<name>A0A9P8CBU1_9HELO</name>
<comment type="caution">
    <text evidence="1">The sequence shown here is derived from an EMBL/GenBank/DDBJ whole genome shotgun (WGS) entry which is preliminary data.</text>
</comment>
<reference evidence="1" key="1">
    <citation type="journal article" date="2021" name="IMA Fungus">
        <title>Genomic characterization of three marine fungi, including Emericellopsis atlantica sp. nov. with signatures of a generalist lifestyle and marine biomass degradation.</title>
        <authorList>
            <person name="Hagestad O.C."/>
            <person name="Hou L."/>
            <person name="Andersen J.H."/>
            <person name="Hansen E.H."/>
            <person name="Altermark B."/>
            <person name="Li C."/>
            <person name="Kuhnert E."/>
            <person name="Cox R.J."/>
            <person name="Crous P.W."/>
            <person name="Spatafora J.W."/>
            <person name="Lail K."/>
            <person name="Amirebrahimi M."/>
            <person name="Lipzen A."/>
            <person name="Pangilinan J."/>
            <person name="Andreopoulos W."/>
            <person name="Hayes R.D."/>
            <person name="Ng V."/>
            <person name="Grigoriev I.V."/>
            <person name="Jackson S.A."/>
            <person name="Sutton T.D.S."/>
            <person name="Dobson A.D.W."/>
            <person name="Rama T."/>
        </authorList>
    </citation>
    <scope>NUCLEOTIDE SEQUENCE</scope>
    <source>
        <strain evidence="1">TRa3180A</strain>
    </source>
</reference>
<dbReference type="AlphaFoldDB" id="A0A9P8CBU1"/>
<dbReference type="Gene3D" id="3.30.450.30">
    <property type="entry name" value="Dynein light chain 2a, cytoplasmic"/>
    <property type="match status" value="1"/>
</dbReference>
<proteinExistence type="predicted"/>
<keyword evidence="2" id="KW-1185">Reference proteome</keyword>
<organism evidence="1 2">
    <name type="scientific">Calycina marina</name>
    <dbReference type="NCBI Taxonomy" id="1763456"/>
    <lineage>
        <taxon>Eukaryota</taxon>
        <taxon>Fungi</taxon>
        <taxon>Dikarya</taxon>
        <taxon>Ascomycota</taxon>
        <taxon>Pezizomycotina</taxon>
        <taxon>Leotiomycetes</taxon>
        <taxon>Helotiales</taxon>
        <taxon>Pezizellaceae</taxon>
        <taxon>Calycina</taxon>
    </lineage>
</organism>
<dbReference type="Proteomes" id="UP000887226">
    <property type="component" value="Unassembled WGS sequence"/>
</dbReference>
<evidence type="ECO:0000313" key="2">
    <source>
        <dbReference type="Proteomes" id="UP000887226"/>
    </source>
</evidence>
<gene>
    <name evidence="1" type="ORF">BJ878DRAFT_483111</name>
</gene>
<dbReference type="OrthoDB" id="271745at2759"/>
<dbReference type="EMBL" id="MU254242">
    <property type="protein sequence ID" value="KAG9241259.1"/>
    <property type="molecule type" value="Genomic_DNA"/>
</dbReference>
<evidence type="ECO:0000313" key="1">
    <source>
        <dbReference type="EMBL" id="KAG9241259.1"/>
    </source>
</evidence>
<sequence>MSQTMLLSKRLTTLLTSSTTPQLHTLLLLSLNGKLLSSASPSMASVLRTQATLAVTLWSSYQSLPLPNTSNASRMSGNGDAETNMITIQLEQGVMCIRLLTPGLLFVAIGENGGRVGGGGEGMEIGSVLGSPRENCNSHSNGVIGIGKATSEAGSVGSERGQGGIWGIRRRTEEVGNLLEEKLEGFELSSER</sequence>
<protein>
    <submittedName>
        <fullName evidence="1">Uncharacterized protein</fullName>
    </submittedName>
</protein>